<dbReference type="AlphaFoldDB" id="A0A830D6C1"/>
<evidence type="ECO:0000313" key="2">
    <source>
        <dbReference type="Proteomes" id="UP000653305"/>
    </source>
</evidence>
<protein>
    <submittedName>
        <fullName evidence="1">Uncharacterized protein</fullName>
    </submittedName>
</protein>
<organism evidence="1 2">
    <name type="scientific">Phtheirospermum japonicum</name>
    <dbReference type="NCBI Taxonomy" id="374723"/>
    <lineage>
        <taxon>Eukaryota</taxon>
        <taxon>Viridiplantae</taxon>
        <taxon>Streptophyta</taxon>
        <taxon>Embryophyta</taxon>
        <taxon>Tracheophyta</taxon>
        <taxon>Spermatophyta</taxon>
        <taxon>Magnoliopsida</taxon>
        <taxon>eudicotyledons</taxon>
        <taxon>Gunneridae</taxon>
        <taxon>Pentapetalae</taxon>
        <taxon>asterids</taxon>
        <taxon>lamiids</taxon>
        <taxon>Lamiales</taxon>
        <taxon>Orobanchaceae</taxon>
        <taxon>Orobanchaceae incertae sedis</taxon>
        <taxon>Phtheirospermum</taxon>
    </lineage>
</organism>
<proteinExistence type="predicted"/>
<keyword evidence="2" id="KW-1185">Reference proteome</keyword>
<accession>A0A830D6C1</accession>
<evidence type="ECO:0000313" key="1">
    <source>
        <dbReference type="EMBL" id="GFQ07661.1"/>
    </source>
</evidence>
<comment type="caution">
    <text evidence="1">The sequence shown here is derived from an EMBL/GenBank/DDBJ whole genome shotgun (WGS) entry which is preliminary data.</text>
</comment>
<dbReference type="Proteomes" id="UP000653305">
    <property type="component" value="Unassembled WGS sequence"/>
</dbReference>
<dbReference type="EMBL" id="BMAC01001651">
    <property type="protein sequence ID" value="GFQ07661.1"/>
    <property type="molecule type" value="Genomic_DNA"/>
</dbReference>
<sequence length="81" mass="9516">MNLQLKHSLSLNFETQLVVLGDEVKRNQFLDVYFRGILDNAEVSVKRINSGRYRRTDYELEVNDFSMLSHPILSKNYGYLC</sequence>
<gene>
    <name evidence="1" type="ORF">PHJA_002910200</name>
</gene>
<name>A0A830D6C1_9LAMI</name>
<reference evidence="1" key="1">
    <citation type="submission" date="2020-07" db="EMBL/GenBank/DDBJ databases">
        <title>Ethylene signaling mediates host invasion by parasitic plants.</title>
        <authorList>
            <person name="Yoshida S."/>
        </authorList>
    </citation>
    <scope>NUCLEOTIDE SEQUENCE</scope>
    <source>
        <strain evidence="1">Okayama</strain>
    </source>
</reference>